<protein>
    <submittedName>
        <fullName evidence="1">Uncharacterized protein</fullName>
    </submittedName>
</protein>
<dbReference type="OrthoDB" id="375936at2759"/>
<accession>A0A1J1H3L2</accession>
<proteinExistence type="predicted"/>
<dbReference type="GeneID" id="39729039"/>
<dbReference type="Proteomes" id="UP000220797">
    <property type="component" value="Unassembled WGS sequence"/>
</dbReference>
<keyword evidence="2" id="KW-1185">Reference proteome</keyword>
<sequence length="113" mass="13857">MNFNKFNDKKRHYSMYADTNNYQISKKPSSPIINQYFYPAMPQYAYTPYNQNVNYQNMTQNCDYNYNNKRSIKKKKNFHYFNKYQNNEHTNSKESIADPWSHLYANYPNIQFK</sequence>
<organism evidence="1 2">
    <name type="scientific">Plasmodium gallinaceum</name>
    <dbReference type="NCBI Taxonomy" id="5849"/>
    <lineage>
        <taxon>Eukaryota</taxon>
        <taxon>Sar</taxon>
        <taxon>Alveolata</taxon>
        <taxon>Apicomplexa</taxon>
        <taxon>Aconoidasida</taxon>
        <taxon>Haemosporida</taxon>
        <taxon>Plasmodiidae</taxon>
        <taxon>Plasmodium</taxon>
        <taxon>Plasmodium (Haemamoeba)</taxon>
    </lineage>
</organism>
<evidence type="ECO:0000313" key="2">
    <source>
        <dbReference type="Proteomes" id="UP000220797"/>
    </source>
</evidence>
<dbReference type="AlphaFoldDB" id="A0A1J1H3L2"/>
<reference evidence="1" key="1">
    <citation type="submission" date="2015-04" db="EMBL/GenBank/DDBJ databases">
        <authorList>
            <consortium name="Pathogen Informatics"/>
        </authorList>
    </citation>
    <scope>NUCLEOTIDE SEQUENCE [LARGE SCALE GENOMIC DNA]</scope>
    <source>
        <strain evidence="1">8A</strain>
    </source>
</reference>
<dbReference type="VEuPathDB" id="PlasmoDB:PGAL8A_00051400"/>
<dbReference type="RefSeq" id="XP_028530876.1">
    <property type="nucleotide sequence ID" value="XM_028674534.1"/>
</dbReference>
<comment type="caution">
    <text evidence="1">The sequence shown here is derived from an EMBL/GenBank/DDBJ whole genome shotgun (WGS) entry which is preliminary data.</text>
</comment>
<dbReference type="OMA" id="FNTPMYQ"/>
<gene>
    <name evidence="1" type="ORF">PGAL8A_00051400</name>
</gene>
<dbReference type="EMBL" id="CVMV01000132">
    <property type="protein sequence ID" value="CRG98079.1"/>
    <property type="molecule type" value="Genomic_DNA"/>
</dbReference>
<name>A0A1J1H3L2_PLAGA</name>
<evidence type="ECO:0000313" key="1">
    <source>
        <dbReference type="EMBL" id="CRG98079.1"/>
    </source>
</evidence>